<reference evidence="2" key="1">
    <citation type="submission" date="2024-07" db="EMBL/GenBank/DDBJ databases">
        <authorList>
            <person name="fu j."/>
        </authorList>
    </citation>
    <scope>NUCLEOTIDE SEQUENCE</scope>
    <source>
        <strain evidence="2">P10A9</strain>
    </source>
</reference>
<organism evidence="2">
    <name type="scientific">Sinomonas puerhi</name>
    <dbReference type="NCBI Taxonomy" id="3238584"/>
    <lineage>
        <taxon>Bacteria</taxon>
        <taxon>Bacillati</taxon>
        <taxon>Actinomycetota</taxon>
        <taxon>Actinomycetes</taxon>
        <taxon>Micrococcales</taxon>
        <taxon>Micrococcaceae</taxon>
        <taxon>Sinomonas</taxon>
    </lineage>
</organism>
<evidence type="ECO:0000259" key="1">
    <source>
        <dbReference type="Pfam" id="PF09995"/>
    </source>
</evidence>
<dbReference type="AlphaFoldDB" id="A0AB39L5Z9"/>
<dbReference type="PANTHER" id="PTHR36151:SF3">
    <property type="entry name" value="ER-BOUND OXYGENASE MPAB_MPAB'_RUBBER OXYGENASE CATALYTIC DOMAIN-CONTAINING PROTEIN"/>
    <property type="match status" value="1"/>
</dbReference>
<dbReference type="EC" id="1.-.-.-" evidence="2"/>
<accession>A0AB39L5Z9</accession>
<gene>
    <name evidence="2" type="ORF">AB5L97_02465</name>
</gene>
<dbReference type="RefSeq" id="WP_369046315.1">
    <property type="nucleotide sequence ID" value="NZ_CP163302.1"/>
</dbReference>
<name>A0AB39L5Z9_9MICC</name>
<feature type="domain" description="ER-bound oxygenase mpaB/mpaB'/Rubber oxygenase catalytic" evidence="1">
    <location>
        <begin position="47"/>
        <end position="260"/>
    </location>
</feature>
<keyword evidence="2" id="KW-0560">Oxidoreductase</keyword>
<protein>
    <submittedName>
        <fullName evidence="2">Oxygenase MpaB family protein</fullName>
        <ecNumber evidence="2">1.-.-.-</ecNumber>
    </submittedName>
</protein>
<dbReference type="KEGG" id="spue:AB5L97_02465"/>
<dbReference type="GO" id="GO:0016491">
    <property type="term" value="F:oxidoreductase activity"/>
    <property type="evidence" value="ECO:0007669"/>
    <property type="project" value="UniProtKB-KW"/>
</dbReference>
<dbReference type="Pfam" id="PF09995">
    <property type="entry name" value="MPAB_Lcp_cat"/>
    <property type="match status" value="1"/>
</dbReference>
<sequence>MPLDALGPLRTRLRLTFAGQSESVPAWETALEEGDDAGFFAPDSAVWAVHSSMSPIAGGIRALLTQALHPGVLAGVADHSDYRTDPLARLAGTIRWIFTVTYGDTTAARRACAYVRRRHEPVEGDYVSGSGKHLHYSANDPALAEWVHIAFTDAFLRTYEALHGPVPGGADAYVGGWALAGELMGVADPPRTEAALQSRIEAFDAARQLAGGPRVAEVVAFLRRPPLDPLLKPGYAMLFGAVLETMPQRHLDLLGLSRPRLGPMPLPATPAAKATLAVVGRALGPIGPSQAAARRRLARLGAL</sequence>
<dbReference type="InterPro" id="IPR018713">
    <property type="entry name" value="MPAB/Lcp_cat_dom"/>
</dbReference>
<dbReference type="PANTHER" id="PTHR36151">
    <property type="entry name" value="BLR2777 PROTEIN"/>
    <property type="match status" value="1"/>
</dbReference>
<dbReference type="EMBL" id="CP163302">
    <property type="protein sequence ID" value="XDP45902.1"/>
    <property type="molecule type" value="Genomic_DNA"/>
</dbReference>
<evidence type="ECO:0000313" key="2">
    <source>
        <dbReference type="EMBL" id="XDP45902.1"/>
    </source>
</evidence>
<proteinExistence type="predicted"/>